<keyword evidence="2" id="KW-1003">Cell membrane</keyword>
<dbReference type="PANTHER" id="PTHR43124:SF3">
    <property type="entry name" value="CHLORAMPHENICOL EFFLUX PUMP RV0191"/>
    <property type="match status" value="1"/>
</dbReference>
<evidence type="ECO:0000313" key="8">
    <source>
        <dbReference type="EMBL" id="ETW11570.1"/>
    </source>
</evidence>
<dbReference type="EMBL" id="AQQW01000011">
    <property type="protein sequence ID" value="ETW11570.1"/>
    <property type="molecule type" value="Genomic_DNA"/>
</dbReference>
<feature type="transmembrane region" description="Helical" evidence="6">
    <location>
        <begin position="163"/>
        <end position="184"/>
    </location>
</feature>
<comment type="subcellular location">
    <subcellularLocation>
        <location evidence="1">Cell membrane</location>
        <topology evidence="1">Multi-pass membrane protein</topology>
    </subcellularLocation>
</comment>
<keyword evidence="9" id="KW-1185">Reference proteome</keyword>
<keyword evidence="3 6" id="KW-0812">Transmembrane</keyword>
<dbReference type="GO" id="GO:0022857">
    <property type="term" value="F:transmembrane transporter activity"/>
    <property type="evidence" value="ECO:0007669"/>
    <property type="project" value="InterPro"/>
</dbReference>
<accession>W4HHV2</accession>
<dbReference type="InterPro" id="IPR020846">
    <property type="entry name" value="MFS_dom"/>
</dbReference>
<feature type="transmembrane region" description="Helical" evidence="6">
    <location>
        <begin position="73"/>
        <end position="92"/>
    </location>
</feature>
<evidence type="ECO:0000256" key="4">
    <source>
        <dbReference type="ARBA" id="ARBA00022989"/>
    </source>
</evidence>
<dbReference type="InterPro" id="IPR036259">
    <property type="entry name" value="MFS_trans_sf"/>
</dbReference>
<dbReference type="SUPFAM" id="SSF103473">
    <property type="entry name" value="MFS general substrate transporter"/>
    <property type="match status" value="1"/>
</dbReference>
<dbReference type="RefSeq" id="WP_043846134.1">
    <property type="nucleotide sequence ID" value="NZ_AQQW01000011.1"/>
</dbReference>
<evidence type="ECO:0000256" key="2">
    <source>
        <dbReference type="ARBA" id="ARBA00022475"/>
    </source>
</evidence>
<organism evidence="8 9">
    <name type="scientific">Roseivivax marinus</name>
    <dbReference type="NCBI Taxonomy" id="1379903"/>
    <lineage>
        <taxon>Bacteria</taxon>
        <taxon>Pseudomonadati</taxon>
        <taxon>Pseudomonadota</taxon>
        <taxon>Alphaproteobacteria</taxon>
        <taxon>Rhodobacterales</taxon>
        <taxon>Roseobacteraceae</taxon>
        <taxon>Roseivivax</taxon>
    </lineage>
</organism>
<evidence type="ECO:0000259" key="7">
    <source>
        <dbReference type="PROSITE" id="PS50850"/>
    </source>
</evidence>
<keyword evidence="5 6" id="KW-0472">Membrane</keyword>
<comment type="caution">
    <text evidence="8">The sequence shown here is derived from an EMBL/GenBank/DDBJ whole genome shotgun (WGS) entry which is preliminary data.</text>
</comment>
<gene>
    <name evidence="8" type="ORF">ATO8_16685</name>
</gene>
<dbReference type="PROSITE" id="PS50850">
    <property type="entry name" value="MFS"/>
    <property type="match status" value="1"/>
</dbReference>
<dbReference type="InterPro" id="IPR011701">
    <property type="entry name" value="MFS"/>
</dbReference>
<dbReference type="STRING" id="1379903.ATO8_16685"/>
<dbReference type="Gene3D" id="1.20.1250.20">
    <property type="entry name" value="MFS general substrate transporter like domains"/>
    <property type="match status" value="2"/>
</dbReference>
<evidence type="ECO:0000256" key="1">
    <source>
        <dbReference type="ARBA" id="ARBA00004651"/>
    </source>
</evidence>
<evidence type="ECO:0000256" key="3">
    <source>
        <dbReference type="ARBA" id="ARBA00022692"/>
    </source>
</evidence>
<dbReference type="GO" id="GO:0005886">
    <property type="term" value="C:plasma membrane"/>
    <property type="evidence" value="ECO:0007669"/>
    <property type="project" value="UniProtKB-SubCell"/>
</dbReference>
<feature type="transmembrane region" description="Helical" evidence="6">
    <location>
        <begin position="275"/>
        <end position="293"/>
    </location>
</feature>
<feature type="transmembrane region" description="Helical" evidence="6">
    <location>
        <begin position="358"/>
        <end position="379"/>
    </location>
</feature>
<dbReference type="PANTHER" id="PTHR43124">
    <property type="entry name" value="PURINE EFFLUX PUMP PBUE"/>
    <property type="match status" value="1"/>
</dbReference>
<evidence type="ECO:0000313" key="9">
    <source>
        <dbReference type="Proteomes" id="UP000019063"/>
    </source>
</evidence>
<feature type="transmembrane region" description="Helical" evidence="6">
    <location>
        <begin position="36"/>
        <end position="61"/>
    </location>
</feature>
<dbReference type="Pfam" id="PF07690">
    <property type="entry name" value="MFS_1"/>
    <property type="match status" value="1"/>
</dbReference>
<keyword evidence="4 6" id="KW-1133">Transmembrane helix</keyword>
<dbReference type="AlphaFoldDB" id="W4HHV2"/>
<feature type="transmembrane region" description="Helical" evidence="6">
    <location>
        <begin position="299"/>
        <end position="320"/>
    </location>
</feature>
<dbReference type="InterPro" id="IPR050189">
    <property type="entry name" value="MFS_Efflux_Transporters"/>
</dbReference>
<protein>
    <submittedName>
        <fullName evidence="8">Major facilitator superfamily transporter</fullName>
    </submittedName>
</protein>
<sequence length="394" mass="39837">MQTLTRITSAGSASTAVAFGPARVGFGLFLPQFREAFSISTATAGLISSLGFAAFLLALGASYKLIARAGPRVPIVCGMIAATAGLAAVAAAPNAMVLAIGTCLASASAGFSWTPFNNAAQRVLYDRDRPGALSVISSGTAVGVLLAGLLSLSLVFFGYGWRAVWTVFATGAAVAALANLLALTDTVAPAGEAPARTWGELVARSAIPLYLVAFSFGVTNGIYITFAADRVSEQGGLPGLPSQASGAVVFAAYGALGLLGLLTARIKSAIGLSRLLRCLNVGAALSIAIIAWAPTSWSAVIVSAGLQGLFVMMISAVLSLWSERLFPDLPSLSFTAALLITGAGNIAGPMVGGMASTAFGPVTMFAGTAAIALATAVVLRPRAIRERASNQAYA</sequence>
<dbReference type="Proteomes" id="UP000019063">
    <property type="component" value="Unassembled WGS sequence"/>
</dbReference>
<feature type="transmembrane region" description="Helical" evidence="6">
    <location>
        <begin position="332"/>
        <end position="352"/>
    </location>
</feature>
<reference evidence="8 9" key="1">
    <citation type="journal article" date="2014" name="Antonie Van Leeuwenhoek">
        <title>Roseivivax atlanticus sp. nov., isolated from surface seawater of the Atlantic Ocean.</title>
        <authorList>
            <person name="Li G."/>
            <person name="Lai Q."/>
            <person name="Liu X."/>
            <person name="Sun F."/>
            <person name="Shao Z."/>
        </authorList>
    </citation>
    <scope>NUCLEOTIDE SEQUENCE [LARGE SCALE GENOMIC DNA]</scope>
    <source>
        <strain evidence="8 9">22II-s10s</strain>
    </source>
</reference>
<evidence type="ECO:0000256" key="6">
    <source>
        <dbReference type="SAM" id="Phobius"/>
    </source>
</evidence>
<feature type="transmembrane region" description="Helical" evidence="6">
    <location>
        <begin position="205"/>
        <end position="224"/>
    </location>
</feature>
<evidence type="ECO:0000256" key="5">
    <source>
        <dbReference type="ARBA" id="ARBA00023136"/>
    </source>
</evidence>
<name>W4HHV2_9RHOB</name>
<feature type="transmembrane region" description="Helical" evidence="6">
    <location>
        <begin position="98"/>
        <end position="120"/>
    </location>
</feature>
<feature type="transmembrane region" description="Helical" evidence="6">
    <location>
        <begin position="244"/>
        <end position="263"/>
    </location>
</feature>
<feature type="transmembrane region" description="Helical" evidence="6">
    <location>
        <begin position="132"/>
        <end position="157"/>
    </location>
</feature>
<dbReference type="eggNOG" id="COG2814">
    <property type="taxonomic scope" value="Bacteria"/>
</dbReference>
<feature type="domain" description="Major facilitator superfamily (MFS) profile" evidence="7">
    <location>
        <begin position="1"/>
        <end position="384"/>
    </location>
</feature>
<proteinExistence type="predicted"/>